<feature type="domain" description="Origin recognition complex subunit 5 C-terminal" evidence="5">
    <location>
        <begin position="337"/>
        <end position="494"/>
    </location>
</feature>
<evidence type="ECO:0000256" key="4">
    <source>
        <dbReference type="SAM" id="MobiDB-lite"/>
    </source>
</evidence>
<reference evidence="7 8" key="1">
    <citation type="journal article" date="2019" name="New Phytol.">
        <title>Comparative genomics reveals unique wood-decay strategies and fruiting body development in the Schizophyllaceae.</title>
        <authorList>
            <person name="Almasi E."/>
            <person name="Sahu N."/>
            <person name="Krizsan K."/>
            <person name="Balint B."/>
            <person name="Kovacs G.M."/>
            <person name="Kiss B."/>
            <person name="Cseklye J."/>
            <person name="Drula E."/>
            <person name="Henrissat B."/>
            <person name="Nagy I."/>
            <person name="Chovatia M."/>
            <person name="Adam C."/>
            <person name="LaButti K."/>
            <person name="Lipzen A."/>
            <person name="Riley R."/>
            <person name="Grigoriev I.V."/>
            <person name="Nagy L.G."/>
        </authorList>
    </citation>
    <scope>NUCLEOTIDE SEQUENCE [LARGE SCALE GENOMIC DNA]</scope>
    <source>
        <strain evidence="7 8">NL-1724</strain>
    </source>
</reference>
<dbReference type="GO" id="GO:0006270">
    <property type="term" value="P:DNA replication initiation"/>
    <property type="evidence" value="ECO:0007669"/>
    <property type="project" value="TreeGrafter"/>
</dbReference>
<dbReference type="Pfam" id="PF14630">
    <property type="entry name" value="ORC5_C"/>
    <property type="match status" value="1"/>
</dbReference>
<accession>A0A550CZY1</accession>
<dbReference type="GO" id="GO:0005664">
    <property type="term" value="C:nuclear origin of replication recognition complex"/>
    <property type="evidence" value="ECO:0007669"/>
    <property type="project" value="TreeGrafter"/>
</dbReference>
<dbReference type="AlphaFoldDB" id="A0A550CZY1"/>
<dbReference type="PANTHER" id="PTHR12705:SF0">
    <property type="entry name" value="ORIGIN RECOGNITION COMPLEX SUBUNIT 5"/>
    <property type="match status" value="1"/>
</dbReference>
<dbReference type="InterPro" id="IPR020796">
    <property type="entry name" value="ORC5"/>
</dbReference>
<dbReference type="Proteomes" id="UP000320762">
    <property type="component" value="Unassembled WGS sequence"/>
</dbReference>
<evidence type="ECO:0000313" key="7">
    <source>
        <dbReference type="EMBL" id="TRM70336.1"/>
    </source>
</evidence>
<keyword evidence="2" id="KW-0235">DNA replication</keyword>
<feature type="domain" description="ORC5 lid" evidence="6">
    <location>
        <begin position="228"/>
        <end position="271"/>
    </location>
</feature>
<keyword evidence="3" id="KW-0539">Nucleus</keyword>
<evidence type="ECO:0000259" key="5">
    <source>
        <dbReference type="Pfam" id="PF14630"/>
    </source>
</evidence>
<dbReference type="Pfam" id="PF21639">
    <property type="entry name" value="ORC5_lid"/>
    <property type="match status" value="1"/>
</dbReference>
<proteinExistence type="predicted"/>
<dbReference type="PANTHER" id="PTHR12705">
    <property type="entry name" value="ORIGIN RECOGNITION COMPLEX SUBUNIT 5"/>
    <property type="match status" value="1"/>
</dbReference>
<evidence type="ECO:0000256" key="3">
    <source>
        <dbReference type="ARBA" id="ARBA00023242"/>
    </source>
</evidence>
<comment type="caution">
    <text evidence="7">The sequence shown here is derived from an EMBL/GenBank/DDBJ whole genome shotgun (WGS) entry which is preliminary data.</text>
</comment>
<comment type="subcellular location">
    <subcellularLocation>
        <location evidence="1">Nucleus</location>
    </subcellularLocation>
</comment>
<evidence type="ECO:0000313" key="8">
    <source>
        <dbReference type="Proteomes" id="UP000320762"/>
    </source>
</evidence>
<evidence type="ECO:0000256" key="2">
    <source>
        <dbReference type="ARBA" id="ARBA00022705"/>
    </source>
</evidence>
<feature type="region of interest" description="Disordered" evidence="4">
    <location>
        <begin position="314"/>
        <end position="334"/>
    </location>
</feature>
<dbReference type="EMBL" id="VDMD01000001">
    <property type="protein sequence ID" value="TRM70336.1"/>
    <property type="molecule type" value="Genomic_DNA"/>
</dbReference>
<keyword evidence="8" id="KW-1185">Reference proteome</keyword>
<name>A0A550CZY1_9AGAR</name>
<evidence type="ECO:0000259" key="6">
    <source>
        <dbReference type="Pfam" id="PF21639"/>
    </source>
</evidence>
<organism evidence="7 8">
    <name type="scientific">Schizophyllum amplum</name>
    <dbReference type="NCBI Taxonomy" id="97359"/>
    <lineage>
        <taxon>Eukaryota</taxon>
        <taxon>Fungi</taxon>
        <taxon>Dikarya</taxon>
        <taxon>Basidiomycota</taxon>
        <taxon>Agaricomycotina</taxon>
        <taxon>Agaricomycetes</taxon>
        <taxon>Agaricomycetidae</taxon>
        <taxon>Agaricales</taxon>
        <taxon>Schizophyllaceae</taxon>
        <taxon>Schizophyllum</taxon>
    </lineage>
</organism>
<dbReference type="GO" id="GO:0003688">
    <property type="term" value="F:DNA replication origin binding"/>
    <property type="evidence" value="ECO:0007669"/>
    <property type="project" value="TreeGrafter"/>
</dbReference>
<evidence type="ECO:0000256" key="1">
    <source>
        <dbReference type="ARBA" id="ARBA00004123"/>
    </source>
</evidence>
<dbReference type="InterPro" id="IPR048866">
    <property type="entry name" value="ORC5_lid"/>
</dbReference>
<protein>
    <submittedName>
        <fullName evidence="7">Origin recognition complex subunit 5 C-terminus-domain-containing protein</fullName>
    </submittedName>
</protein>
<gene>
    <name evidence="7" type="ORF">BD626DRAFT_477072</name>
</gene>
<dbReference type="OrthoDB" id="365981at2759"/>
<sequence length="498" mass="54837">MASTVTAEVASSMITQEENLIQLETLLSCDPAPPFIFVNYPVASRTVSIQTRYVLQKLASEDANMRYASVNAIACFTPRLLFDAIINDLADWTPEWDDGCACWGDTKWGDNLDGFVHGLQTFSAAQTASSPKLIIAIEHAERLPANLLVPFSQLAQLSRLNLTVLMMSDVRWEDLRPSLASAIDAYYIDVAPPSKEAVCQQLIESFPSEDMDTDAPPTPYHPALRTLYASFATMLCDVCFPFTHDVAELQYIAAARWPGVAQPVLDEHVASGEGELLPPDEDTVRRLTARSNTSVAQALDVLLPRKTTAHAWAEAQEHPKGHGQGNAEPSPMPLAELPRMSKFLLVAAFVASSNPARSDLRMFGRGLDERRSRRRPRKMNGAKGGLAKVPLQLAGPAAFPLDRMLAILGALLEEYDADNRPPAPQYQIPGEYTDAEVGRVAVYTAITQLTKIRLLDRTTPADRLDGPPMFKARITHEMALELAKQLSLPLNDLLYEQM</sequence>
<dbReference type="STRING" id="97359.A0A550CZY1"/>
<dbReference type="InterPro" id="IPR047088">
    <property type="entry name" value="ORC5_C"/>
</dbReference>